<reference evidence="2 3" key="1">
    <citation type="submission" date="2015-10" db="EMBL/GenBank/DDBJ databases">
        <title>Full genome of DAOMC 229536 Phialocephala scopiformis, a fungal endophyte of spruce producing the potent anti-insectan compound rugulosin.</title>
        <authorList>
            <consortium name="DOE Joint Genome Institute"/>
            <person name="Walker A.K."/>
            <person name="Frasz S.L."/>
            <person name="Seifert K.A."/>
            <person name="Miller J.D."/>
            <person name="Mondo S.J."/>
            <person name="Labutti K."/>
            <person name="Lipzen A."/>
            <person name="Dockter R."/>
            <person name="Kennedy M."/>
            <person name="Grigoriev I.V."/>
            <person name="Spatafora J.W."/>
        </authorList>
    </citation>
    <scope>NUCLEOTIDE SEQUENCE [LARGE SCALE GENOMIC DNA]</scope>
    <source>
        <strain evidence="2 3">CBS 120377</strain>
    </source>
</reference>
<dbReference type="EMBL" id="KQ947412">
    <property type="protein sequence ID" value="KUJ18968.1"/>
    <property type="molecule type" value="Genomic_DNA"/>
</dbReference>
<protein>
    <submittedName>
        <fullName evidence="2">Uncharacterized protein</fullName>
    </submittedName>
</protein>
<dbReference type="RefSeq" id="XP_018073323.1">
    <property type="nucleotide sequence ID" value="XM_018219686.1"/>
</dbReference>
<dbReference type="InParanoid" id="A0A194XFM4"/>
<proteinExistence type="predicted"/>
<feature type="chain" id="PRO_5008268239" evidence="1">
    <location>
        <begin position="19"/>
        <end position="100"/>
    </location>
</feature>
<evidence type="ECO:0000313" key="3">
    <source>
        <dbReference type="Proteomes" id="UP000070700"/>
    </source>
</evidence>
<keyword evidence="3" id="KW-1185">Reference proteome</keyword>
<dbReference type="AlphaFoldDB" id="A0A194XFM4"/>
<accession>A0A194XFM4</accession>
<evidence type="ECO:0000313" key="2">
    <source>
        <dbReference type="EMBL" id="KUJ18968.1"/>
    </source>
</evidence>
<keyword evidence="1" id="KW-0732">Signal</keyword>
<dbReference type="Proteomes" id="UP000070700">
    <property type="component" value="Unassembled WGS sequence"/>
</dbReference>
<evidence type="ECO:0000256" key="1">
    <source>
        <dbReference type="SAM" id="SignalP"/>
    </source>
</evidence>
<dbReference type="GeneID" id="28829412"/>
<organism evidence="2 3">
    <name type="scientific">Mollisia scopiformis</name>
    <name type="common">Conifer needle endophyte fungus</name>
    <name type="synonym">Phialocephala scopiformis</name>
    <dbReference type="NCBI Taxonomy" id="149040"/>
    <lineage>
        <taxon>Eukaryota</taxon>
        <taxon>Fungi</taxon>
        <taxon>Dikarya</taxon>
        <taxon>Ascomycota</taxon>
        <taxon>Pezizomycotina</taxon>
        <taxon>Leotiomycetes</taxon>
        <taxon>Helotiales</taxon>
        <taxon>Mollisiaceae</taxon>
        <taxon>Mollisia</taxon>
    </lineage>
</organism>
<gene>
    <name evidence="2" type="ORF">LY89DRAFT_732499</name>
</gene>
<feature type="signal peptide" evidence="1">
    <location>
        <begin position="1"/>
        <end position="18"/>
    </location>
</feature>
<dbReference type="KEGG" id="psco:LY89DRAFT_732499"/>
<sequence>MKISNVLALVLLPAAALATPIPLEDREASPGYASYGSYPPPAGGYGKYSGYGSYKERRDAAGYGAYSGYGSYPPPAGGYGKYSGYGSYKRVADWVKSLWE</sequence>
<name>A0A194XFM4_MOLSC</name>